<gene>
    <name evidence="1" type="ORF">ACFSYJ_11680</name>
</gene>
<name>A0ABW5GGG9_9PSEU</name>
<dbReference type="RefSeq" id="WP_345408074.1">
    <property type="nucleotide sequence ID" value="NZ_BAABHG010000025.1"/>
</dbReference>
<proteinExistence type="predicted"/>
<protein>
    <submittedName>
        <fullName evidence="1">WXG100 family type VII secretion target</fullName>
    </submittedName>
</protein>
<reference evidence="2" key="1">
    <citation type="journal article" date="2019" name="Int. J. Syst. Evol. Microbiol.">
        <title>The Global Catalogue of Microorganisms (GCM) 10K type strain sequencing project: providing services to taxonomists for standard genome sequencing and annotation.</title>
        <authorList>
            <consortium name="The Broad Institute Genomics Platform"/>
            <consortium name="The Broad Institute Genome Sequencing Center for Infectious Disease"/>
            <person name="Wu L."/>
            <person name="Ma J."/>
        </authorList>
    </citation>
    <scope>NUCLEOTIDE SEQUENCE [LARGE SCALE GENOMIC DNA]</scope>
    <source>
        <strain evidence="2">CGMCC 4.7643</strain>
    </source>
</reference>
<keyword evidence="2" id="KW-1185">Reference proteome</keyword>
<evidence type="ECO:0000313" key="2">
    <source>
        <dbReference type="Proteomes" id="UP001597419"/>
    </source>
</evidence>
<dbReference type="EMBL" id="JBHUKU010000005">
    <property type="protein sequence ID" value="MFD2459264.1"/>
    <property type="molecule type" value="Genomic_DNA"/>
</dbReference>
<organism evidence="1 2">
    <name type="scientific">Amycolatopsis samaneae</name>
    <dbReference type="NCBI Taxonomy" id="664691"/>
    <lineage>
        <taxon>Bacteria</taxon>
        <taxon>Bacillati</taxon>
        <taxon>Actinomycetota</taxon>
        <taxon>Actinomycetes</taxon>
        <taxon>Pseudonocardiales</taxon>
        <taxon>Pseudonocardiaceae</taxon>
        <taxon>Amycolatopsis</taxon>
    </lineage>
</organism>
<dbReference type="Pfam" id="PF06013">
    <property type="entry name" value="WXG100"/>
    <property type="match status" value="1"/>
</dbReference>
<dbReference type="InterPro" id="IPR036689">
    <property type="entry name" value="ESAT-6-like_sf"/>
</dbReference>
<evidence type="ECO:0000313" key="1">
    <source>
        <dbReference type="EMBL" id="MFD2459264.1"/>
    </source>
</evidence>
<dbReference type="SUPFAM" id="SSF140453">
    <property type="entry name" value="EsxAB dimer-like"/>
    <property type="match status" value="1"/>
</dbReference>
<accession>A0ABW5GGG9</accession>
<dbReference type="Gene3D" id="1.10.287.1060">
    <property type="entry name" value="ESAT-6-like"/>
    <property type="match status" value="1"/>
</dbReference>
<dbReference type="Proteomes" id="UP001597419">
    <property type="component" value="Unassembled WGS sequence"/>
</dbReference>
<comment type="caution">
    <text evidence="1">The sequence shown here is derived from an EMBL/GenBank/DDBJ whole genome shotgun (WGS) entry which is preliminary data.</text>
</comment>
<dbReference type="InterPro" id="IPR010310">
    <property type="entry name" value="T7SS_ESAT-6-like"/>
</dbReference>
<sequence length="114" mass="12492">MNAPKFQKTDSGMKGGYQAIQECLDTCKGIGVNVEGIAGELHGEWQGVAAQTFLTNLREWMSDYHRIVNSLDEIGELVGISDQQMNSVEHDIELLSKNAFTGGESDRVFNAIVS</sequence>